<organism evidence="2 4">
    <name type="scientific">Durusdinium trenchii</name>
    <dbReference type="NCBI Taxonomy" id="1381693"/>
    <lineage>
        <taxon>Eukaryota</taxon>
        <taxon>Sar</taxon>
        <taxon>Alveolata</taxon>
        <taxon>Dinophyceae</taxon>
        <taxon>Suessiales</taxon>
        <taxon>Symbiodiniaceae</taxon>
        <taxon>Durusdinium</taxon>
    </lineage>
</organism>
<sequence>MKRQRSEADVHRAADGSDLVTFNVSGKIYTVLREPTLSLHPNSLLTQLAEEKGNEKEIFVEGDQDLFKYVLEYHRDRKILLPPMISKEAVLREVKRFGLDLAPEEIVEDGVCLPSVRAKTKVEKDRLVKERGIHTAALLANLIVQKALEKSMAPAVGTVQVSSQEAFELLFPIQFPEDKCKGLKEVFYKSVSCVFLGCETAHVLELLNAWARSFGYEARIEFHHPDHFMASFTPIA</sequence>
<dbReference type="PANTHER" id="PTHR14499">
    <property type="entry name" value="POTASSIUM CHANNEL TETRAMERIZATION DOMAIN-CONTAINING"/>
    <property type="match status" value="1"/>
</dbReference>
<comment type="caution">
    <text evidence="2">The sequence shown here is derived from an EMBL/GenBank/DDBJ whole genome shotgun (WGS) entry which is preliminary data.</text>
</comment>
<evidence type="ECO:0000259" key="1">
    <source>
        <dbReference type="Pfam" id="PF02214"/>
    </source>
</evidence>
<evidence type="ECO:0000313" key="3">
    <source>
        <dbReference type="EMBL" id="CAK9021704.1"/>
    </source>
</evidence>
<dbReference type="Proteomes" id="UP001642464">
    <property type="component" value="Unassembled WGS sequence"/>
</dbReference>
<dbReference type="PANTHER" id="PTHR14499:SF136">
    <property type="entry name" value="GH08630P"/>
    <property type="match status" value="1"/>
</dbReference>
<dbReference type="Gene3D" id="3.30.710.10">
    <property type="entry name" value="Potassium Channel Kv1.1, Chain A"/>
    <property type="match status" value="1"/>
</dbReference>
<dbReference type="GO" id="GO:0034220">
    <property type="term" value="P:monoatomic ion transmembrane transport"/>
    <property type="evidence" value="ECO:0007669"/>
    <property type="project" value="UniProtKB-KW"/>
</dbReference>
<evidence type="ECO:0000313" key="2">
    <source>
        <dbReference type="EMBL" id="CAK9019404.1"/>
    </source>
</evidence>
<gene>
    <name evidence="2" type="ORF">SCF082_LOCUS14492</name>
    <name evidence="3" type="ORF">SCF082_LOCUS15456</name>
</gene>
<proteinExistence type="predicted"/>
<dbReference type="SUPFAM" id="SSF54695">
    <property type="entry name" value="POZ domain"/>
    <property type="match status" value="1"/>
</dbReference>
<dbReference type="EMBL" id="CAXAMM010009890">
    <property type="protein sequence ID" value="CAK9021704.1"/>
    <property type="molecule type" value="Genomic_DNA"/>
</dbReference>
<evidence type="ECO:0000313" key="4">
    <source>
        <dbReference type="Proteomes" id="UP001642464"/>
    </source>
</evidence>
<feature type="domain" description="Potassium channel tetramerisation-type BTB" evidence="1">
    <location>
        <begin position="20"/>
        <end position="100"/>
    </location>
</feature>
<keyword evidence="2" id="KW-0813">Transport</keyword>
<keyword evidence="2" id="KW-0406">Ion transport</keyword>
<dbReference type="InterPro" id="IPR011333">
    <property type="entry name" value="SKP1/BTB/POZ_sf"/>
</dbReference>
<accession>A0ABP0JZM5</accession>
<dbReference type="EMBL" id="CAXAMM010009113">
    <property type="protein sequence ID" value="CAK9019404.1"/>
    <property type="molecule type" value="Genomic_DNA"/>
</dbReference>
<dbReference type="InterPro" id="IPR003131">
    <property type="entry name" value="T1-type_BTB"/>
</dbReference>
<dbReference type="Pfam" id="PF02214">
    <property type="entry name" value="BTB_2"/>
    <property type="match status" value="1"/>
</dbReference>
<protein>
    <submittedName>
        <fullName evidence="2">Potassium channel regulatory protein (Potassium channel regulator) (Protein CLLD4)</fullName>
    </submittedName>
</protein>
<keyword evidence="2" id="KW-0407">Ion channel</keyword>
<reference evidence="2 4" key="1">
    <citation type="submission" date="2024-02" db="EMBL/GenBank/DDBJ databases">
        <authorList>
            <person name="Chen Y."/>
            <person name="Shah S."/>
            <person name="Dougan E. K."/>
            <person name="Thang M."/>
            <person name="Chan C."/>
        </authorList>
    </citation>
    <scope>NUCLEOTIDE SEQUENCE [LARGE SCALE GENOMIC DNA]</scope>
</reference>
<name>A0ABP0JZM5_9DINO</name>
<keyword evidence="4" id="KW-1185">Reference proteome</keyword>